<reference evidence="1 2" key="1">
    <citation type="journal article" date="2019" name="J Genomics">
        <title>The Draft Genome of a Hydrogen-producing Cyanobacterium, Arthrospira platensis NIES-46.</title>
        <authorList>
            <person name="Suzuki S."/>
            <person name="Yamaguchi H."/>
            <person name="Kawachi M."/>
        </authorList>
    </citation>
    <scope>NUCLEOTIDE SEQUENCE [LARGE SCALE GENOMIC DNA]</scope>
    <source>
        <strain evidence="1 2">NIES-46</strain>
    </source>
</reference>
<proteinExistence type="predicted"/>
<name>A0A5M3TE47_LIMPL</name>
<dbReference type="Proteomes" id="UP000326169">
    <property type="component" value="Unassembled WGS sequence"/>
</dbReference>
<protein>
    <submittedName>
        <fullName evidence="1">Uncharacterized protein</fullName>
    </submittedName>
</protein>
<sequence length="143" mass="16133">MSNSDIQMSESDFFICVAFHEMLGLSGTEEQQKLDRETAISIADYLTKLPPEDKLNPAAMANHITAFCQQPGNEQLKEWFGEIYDRLDEDGIDKLVKKTGDPGKKAYGLPITGRDIENEGRDACQDIQKWATEIKPNKDSHQK</sequence>
<keyword evidence="2" id="KW-1185">Reference proteome</keyword>
<accession>A0A5M3TE47</accession>
<organism evidence="1 2">
    <name type="scientific">Limnospira platensis NIES-46</name>
    <dbReference type="NCBI Taxonomy" id="1236695"/>
    <lineage>
        <taxon>Bacteria</taxon>
        <taxon>Bacillati</taxon>
        <taxon>Cyanobacteriota</taxon>
        <taxon>Cyanophyceae</taxon>
        <taxon>Oscillatoriophycideae</taxon>
        <taxon>Oscillatoriales</taxon>
        <taxon>Sirenicapillariaceae</taxon>
        <taxon>Limnospira</taxon>
    </lineage>
</organism>
<evidence type="ECO:0000313" key="1">
    <source>
        <dbReference type="EMBL" id="GCE96258.1"/>
    </source>
</evidence>
<dbReference type="RefSeq" id="WP_014275878.1">
    <property type="nucleotide sequence ID" value="NZ_BIMW01000177.1"/>
</dbReference>
<gene>
    <name evidence="1" type="ORF">NIES46_43270</name>
</gene>
<comment type="caution">
    <text evidence="1">The sequence shown here is derived from an EMBL/GenBank/DDBJ whole genome shotgun (WGS) entry which is preliminary data.</text>
</comment>
<dbReference type="EMBL" id="BIMW01000177">
    <property type="protein sequence ID" value="GCE96258.1"/>
    <property type="molecule type" value="Genomic_DNA"/>
</dbReference>
<evidence type="ECO:0000313" key="2">
    <source>
        <dbReference type="Proteomes" id="UP000326169"/>
    </source>
</evidence>
<dbReference type="GeneID" id="301685087"/>